<comment type="caution">
    <text evidence="5">The sequence shown here is derived from an EMBL/GenBank/DDBJ whole genome shotgun (WGS) entry which is preliminary data.</text>
</comment>
<keyword evidence="6" id="KW-1185">Reference proteome</keyword>
<name>A0A0J9X7T7_GEOCN</name>
<keyword evidence="1 2" id="KW-0694">RNA-binding</keyword>
<dbReference type="SUPFAM" id="SSF54928">
    <property type="entry name" value="RNA-binding domain, RBD"/>
    <property type="match status" value="3"/>
</dbReference>
<feature type="compositionally biased region" description="Polar residues" evidence="3">
    <location>
        <begin position="102"/>
        <end position="111"/>
    </location>
</feature>
<evidence type="ECO:0000259" key="4">
    <source>
        <dbReference type="PROSITE" id="PS50102"/>
    </source>
</evidence>
<dbReference type="Proteomes" id="UP000242525">
    <property type="component" value="Unassembled WGS sequence"/>
</dbReference>
<sequence length="379" mass="41142">MSAAPVETAATPSNSTQENRVYVGNLSYQTKWGQLKDFMKAAGNVVFADVLTTPNGRSKGCGIVEYATREEAERAIEELNNVELDGRPVFVREDRETEPKFNHNTRPQTKPQPAAEGSQLFVNNLPYSVQWRELKDLFSEVGEVSRADVILDQRGRSKGHGTVAFSSPDAAKAAIEKFDGYELEGRPLEVREDKFSNSRPFPPYAGRVNNRRGGFKPQAPRFRFNRPPPNPFTDRATGNGEPSATIFVSNLPWATTDNDLVELFRTVGPVKRAQIKLEPSGRSAGTGVVEFFEPIHAETSIARFTNYEYGGRPLSLSFVSYYAAPAPRAPKYKESSEVNAAEPEAEAKPAAAAAAPAAPVAAAAPAAAPAAPAAKEAEN</sequence>
<dbReference type="InterPro" id="IPR000504">
    <property type="entry name" value="RRM_dom"/>
</dbReference>
<feature type="region of interest" description="Disordered" evidence="3">
    <location>
        <begin position="194"/>
        <end position="229"/>
    </location>
</feature>
<evidence type="ECO:0000313" key="6">
    <source>
        <dbReference type="Proteomes" id="UP000242525"/>
    </source>
</evidence>
<dbReference type="PANTHER" id="PTHR23003:SF3">
    <property type="entry name" value="FI21236P1-RELATED"/>
    <property type="match status" value="1"/>
</dbReference>
<feature type="domain" description="RRM" evidence="4">
    <location>
        <begin position="244"/>
        <end position="321"/>
    </location>
</feature>
<dbReference type="FunFam" id="3.30.70.330:FF:000034">
    <property type="entry name" value="heterogeneous nuclear ribonucleoprotein M isoform X1"/>
    <property type="match status" value="1"/>
</dbReference>
<feature type="domain" description="RRM" evidence="4">
    <location>
        <begin position="118"/>
        <end position="195"/>
    </location>
</feature>
<evidence type="ECO:0000256" key="3">
    <source>
        <dbReference type="SAM" id="MobiDB-lite"/>
    </source>
</evidence>
<dbReference type="AlphaFoldDB" id="A0A0J9X7T7"/>
<dbReference type="PANTHER" id="PTHR23003">
    <property type="entry name" value="RNA RECOGNITION MOTIF RRM DOMAIN CONTAINING PROTEIN"/>
    <property type="match status" value="1"/>
</dbReference>
<dbReference type="InterPro" id="IPR035979">
    <property type="entry name" value="RBD_domain_sf"/>
</dbReference>
<feature type="domain" description="RRM" evidence="4">
    <location>
        <begin position="19"/>
        <end position="96"/>
    </location>
</feature>
<organism evidence="5 6">
    <name type="scientific">Geotrichum candidum</name>
    <name type="common">Oospora lactis</name>
    <name type="synonym">Dipodascus geotrichum</name>
    <dbReference type="NCBI Taxonomy" id="1173061"/>
    <lineage>
        <taxon>Eukaryota</taxon>
        <taxon>Fungi</taxon>
        <taxon>Dikarya</taxon>
        <taxon>Ascomycota</taxon>
        <taxon>Saccharomycotina</taxon>
        <taxon>Dipodascomycetes</taxon>
        <taxon>Dipodascales</taxon>
        <taxon>Dipodascaceae</taxon>
        <taxon>Geotrichum</taxon>
    </lineage>
</organism>
<dbReference type="OrthoDB" id="1049195at2759"/>
<accession>A0A0J9X7T7</accession>
<protein>
    <submittedName>
        <fullName evidence="5">Similar to Saccharomyces cerevisiae YCL011C GBP2 Poly(A+) RNA-binding protein, involved in the export of mRNAs from the nucleus to the cytoplasm</fullName>
    </submittedName>
</protein>
<dbReference type="Gene3D" id="3.30.70.330">
    <property type="match status" value="3"/>
</dbReference>
<dbReference type="FunFam" id="3.30.70.330:FF:000232">
    <property type="entry name" value="RNA-binding domain-containing protein"/>
    <property type="match status" value="1"/>
</dbReference>
<dbReference type="Pfam" id="PF00076">
    <property type="entry name" value="RRM_1"/>
    <property type="match status" value="3"/>
</dbReference>
<dbReference type="GO" id="GO:0005634">
    <property type="term" value="C:nucleus"/>
    <property type="evidence" value="ECO:0007669"/>
    <property type="project" value="TreeGrafter"/>
</dbReference>
<evidence type="ECO:0000256" key="1">
    <source>
        <dbReference type="ARBA" id="ARBA00022884"/>
    </source>
</evidence>
<feature type="region of interest" description="Disordered" evidence="3">
    <location>
        <begin position="329"/>
        <end position="352"/>
    </location>
</feature>
<proteinExistence type="predicted"/>
<dbReference type="SMART" id="SM00360">
    <property type="entry name" value="RRM"/>
    <property type="match status" value="3"/>
</dbReference>
<dbReference type="InterPro" id="IPR012677">
    <property type="entry name" value="Nucleotide-bd_a/b_plait_sf"/>
</dbReference>
<gene>
    <name evidence="5" type="ORF">BN980_GECA04s05961g</name>
</gene>
<evidence type="ECO:0000313" key="5">
    <source>
        <dbReference type="EMBL" id="CDO53198.1"/>
    </source>
</evidence>
<dbReference type="PROSITE" id="PS50102">
    <property type="entry name" value="RRM"/>
    <property type="match status" value="3"/>
</dbReference>
<dbReference type="InterPro" id="IPR050374">
    <property type="entry name" value="RRT5_SRSF_SR"/>
</dbReference>
<dbReference type="EMBL" id="CCBN010000004">
    <property type="protein sequence ID" value="CDO53198.1"/>
    <property type="molecule type" value="Genomic_DNA"/>
</dbReference>
<dbReference type="GO" id="GO:0003729">
    <property type="term" value="F:mRNA binding"/>
    <property type="evidence" value="ECO:0007669"/>
    <property type="project" value="TreeGrafter"/>
</dbReference>
<feature type="region of interest" description="Disordered" evidence="3">
    <location>
        <begin position="94"/>
        <end position="115"/>
    </location>
</feature>
<dbReference type="GO" id="GO:0005737">
    <property type="term" value="C:cytoplasm"/>
    <property type="evidence" value="ECO:0007669"/>
    <property type="project" value="TreeGrafter"/>
</dbReference>
<evidence type="ECO:0000256" key="2">
    <source>
        <dbReference type="PROSITE-ProRule" id="PRU00176"/>
    </source>
</evidence>
<dbReference type="STRING" id="1173061.A0A0J9X7T7"/>
<reference evidence="5" key="1">
    <citation type="submission" date="2014-03" db="EMBL/GenBank/DDBJ databases">
        <authorList>
            <person name="Casaregola S."/>
        </authorList>
    </citation>
    <scope>NUCLEOTIDE SEQUENCE [LARGE SCALE GENOMIC DNA]</scope>
    <source>
        <strain evidence="5">CLIB 918</strain>
    </source>
</reference>